<dbReference type="EMBL" id="BRXY01000409">
    <property type="protein sequence ID" value="GMH93175.1"/>
    <property type="molecule type" value="Genomic_DNA"/>
</dbReference>
<evidence type="ECO:0000313" key="9">
    <source>
        <dbReference type="EMBL" id="GMH93175.1"/>
    </source>
</evidence>
<protein>
    <recommendedName>
        <fullName evidence="8">SRCR domain-containing protein</fullName>
    </recommendedName>
</protein>
<evidence type="ECO:0000256" key="7">
    <source>
        <dbReference type="SAM" id="Phobius"/>
    </source>
</evidence>
<feature type="transmembrane region" description="Helical" evidence="7">
    <location>
        <begin position="2554"/>
        <end position="2574"/>
    </location>
</feature>
<dbReference type="InterPro" id="IPR010308">
    <property type="entry name" value="TRP_C"/>
</dbReference>
<dbReference type="SMART" id="SM01411">
    <property type="entry name" value="Ephrin_rec_like"/>
    <property type="match status" value="24"/>
</dbReference>
<keyword evidence="2" id="KW-0677">Repeat</keyword>
<evidence type="ECO:0000256" key="6">
    <source>
        <dbReference type="SAM" id="MobiDB-lite"/>
    </source>
</evidence>
<feature type="transmembrane region" description="Helical" evidence="7">
    <location>
        <begin position="2586"/>
        <end position="2607"/>
    </location>
</feature>
<dbReference type="SMART" id="SM00261">
    <property type="entry name" value="FU"/>
    <property type="match status" value="8"/>
</dbReference>
<dbReference type="InterPro" id="IPR000742">
    <property type="entry name" value="EGF"/>
</dbReference>
<keyword evidence="5" id="KW-0325">Glycoprotein</keyword>
<dbReference type="PANTHER" id="PTHR46967">
    <property type="entry name" value="INSULIN-LIKE GROWTH FACTOR BINDING PROTEIN,N-TERMINAL"/>
    <property type="match status" value="1"/>
</dbReference>
<evidence type="ECO:0000259" key="8">
    <source>
        <dbReference type="PROSITE" id="PS50287"/>
    </source>
</evidence>
<dbReference type="Gene3D" id="2.10.50.10">
    <property type="entry name" value="Tumor Necrosis Factor Receptor, subunit A, domain 2"/>
    <property type="match status" value="4"/>
</dbReference>
<reference evidence="10" key="1">
    <citation type="journal article" date="2023" name="Commun. Biol.">
        <title>Genome analysis of Parmales, the sister group of diatoms, reveals the evolutionary specialization of diatoms from phago-mixotrophs to photoautotrophs.</title>
        <authorList>
            <person name="Ban H."/>
            <person name="Sato S."/>
            <person name="Yoshikawa S."/>
            <person name="Yamada K."/>
            <person name="Nakamura Y."/>
            <person name="Ichinomiya M."/>
            <person name="Sato N."/>
            <person name="Blanc-Mathieu R."/>
            <person name="Endo H."/>
            <person name="Kuwata A."/>
            <person name="Ogata H."/>
        </authorList>
    </citation>
    <scope>NUCLEOTIDE SEQUENCE [LARGE SCALE GENOMIC DNA]</scope>
    <source>
        <strain evidence="10">NIES 3701</strain>
    </source>
</reference>
<evidence type="ECO:0000256" key="3">
    <source>
        <dbReference type="ARBA" id="ARBA00023157"/>
    </source>
</evidence>
<feature type="transmembrane region" description="Helical" evidence="7">
    <location>
        <begin position="2393"/>
        <end position="2410"/>
    </location>
</feature>
<keyword evidence="7" id="KW-0472">Membrane</keyword>
<keyword evidence="7" id="KW-0812">Transmembrane</keyword>
<dbReference type="PROSITE" id="PS50287">
    <property type="entry name" value="SRCR_2"/>
    <property type="match status" value="1"/>
</dbReference>
<name>A0A9W7BVJ6_9STRA</name>
<dbReference type="SMART" id="SM00202">
    <property type="entry name" value="SR"/>
    <property type="match status" value="1"/>
</dbReference>
<organism evidence="9 10">
    <name type="scientific">Triparma strigata</name>
    <dbReference type="NCBI Taxonomy" id="1606541"/>
    <lineage>
        <taxon>Eukaryota</taxon>
        <taxon>Sar</taxon>
        <taxon>Stramenopiles</taxon>
        <taxon>Ochrophyta</taxon>
        <taxon>Bolidophyceae</taxon>
        <taxon>Parmales</taxon>
        <taxon>Triparmaceae</taxon>
        <taxon>Triparma</taxon>
    </lineage>
</organism>
<dbReference type="InterPro" id="IPR001190">
    <property type="entry name" value="SRCR"/>
</dbReference>
<feature type="transmembrane region" description="Helical" evidence="7">
    <location>
        <begin position="2526"/>
        <end position="2542"/>
    </location>
</feature>
<feature type="compositionally biased region" description="Polar residues" evidence="6">
    <location>
        <begin position="2960"/>
        <end position="2972"/>
    </location>
</feature>
<accession>A0A9W7BVJ6</accession>
<evidence type="ECO:0000313" key="10">
    <source>
        <dbReference type="Proteomes" id="UP001165085"/>
    </source>
</evidence>
<evidence type="ECO:0000256" key="1">
    <source>
        <dbReference type="ARBA" id="ARBA00022729"/>
    </source>
</evidence>
<dbReference type="InterPro" id="IPR006212">
    <property type="entry name" value="Furin_repeat"/>
</dbReference>
<dbReference type="OrthoDB" id="536948at2759"/>
<keyword evidence="1" id="KW-0732">Signal</keyword>
<dbReference type="GO" id="GO:0016020">
    <property type="term" value="C:membrane"/>
    <property type="evidence" value="ECO:0007669"/>
    <property type="project" value="InterPro"/>
</dbReference>
<feature type="region of interest" description="Disordered" evidence="6">
    <location>
        <begin position="198"/>
        <end position="269"/>
    </location>
</feature>
<dbReference type="FunFam" id="3.10.250.10:FF:000007">
    <property type="entry name" value="Soluble scavenger receptor cysteine-rich domain-containing protein SSC5D"/>
    <property type="match status" value="1"/>
</dbReference>
<keyword evidence="3" id="KW-1015">Disulfide bond</keyword>
<dbReference type="Proteomes" id="UP001165085">
    <property type="component" value="Unassembled WGS sequence"/>
</dbReference>
<sequence>MSRAKQKSARRSDGELSKVAFIRPPVHMLGYFFLNHLTLITGRSDPQGLGLRENRSKDEALSRSVLHQPFGERMGERVKEGNRVGEVGTGLGAKSRGWVKVWAGEDVRLETGGKVKDEDFSGVEATQTLTATEKNGVGDIGNMVPTPAHEVQGVSFRPNGPGRSTPAKFSTKSNIVVNIANINSKTDDIGRLRIAECEGGGQEGGARDEKQHTIKEGPVAEEDDQKERDRASWTRKKCTTVNTTTNASRTRSWAPPNGGGATENYYGESSGKSSKWFSTAASWEASPLRGHSQNSIDGNIEKKTEDDGLSKIAATENCHRDSSGSCLEGFSTVAFFGEMSHPPWGHSASDTRLSSDYNFCSSKTHAPPPNFGSTSSARIGWTKVNLKRQRFPSANYFLLFLLLLLSHPLLALGETEETFTLITRDSFGDGWNGGELEFKNVHTAEVAKTSTGPSPGCSIQRTETVHLDCGSYSAAQAKSSWPAECSWLLKNSEGTTVAEGSSENSASFDACTNPAPCPAGKYTDSDRICTLCAVGKYSGENESSCTFCSAGKYSLTGSSSCSTCTPGKYSGSQAGACTACPAGKRLINPSTSSESDACQGCVAGFFPTGCQTTPCYSAPNSMSMTSSGLHISLASPLTVSGGSASMSSSYHSTAHVYLKSSTGDTVASFHAQPYYGSSTDTTINFNADDVGSVEVASYSVYAWWNNARLTSLQFECVGDCSCNGCPSGKYSGGTSGSQAGGCTACPAGKRLINSATSDESSACQGCEAGTYSSGASDSCTNCATGEFSGPSSSSCTLCAAGKRLRGSSCDGHVEDGATVRLRSSSNIAPTFSASGEISGRAEVYHGGQWGTICDDSFGTNDAKVFCQQLANEVGATLSSSGGYSTATNIPGSGQIWLDDLGCSGTEATLDACAHRGWGSHNCAHSEDRGVKCKFSACTNNLPCLDCEAGTFSSSASVSCSSCSAGKYSLAASPSCSSCSTGKYSGQQAGSCTTCPDGKSSISESTSCDPCVAGKYSSAGSPCSSCSTGKYSGTQAVSCTACAAGKRLSNSATSSESLACQGCEAGTYSSDASASCTNCLAGKFSSSGSSSSCVNCAAGKFSGPSSTSCTTCEGPRYSPIGQPDACIECPAGRYMDISESSDASMHDDLSDCQSCSIGKFGKGKGLSECTLCKGGYYADEVGLAECKTCNVTHTAPSRFEPGATSIKELDCEPCLCYYGHVCDFTNLIIDAESGLEVPTCKSCEAGKYAGTVGSLNCTDCEAGKYSGEQEATCYFCKSGQVPNSDHTDCENCPVGKYSMIEDINCTECNAAAGLVGVEVGTSNCLYCGPGTRANNTSHKCEVCSAGEYSTGGSDTCTECKAASFGATVCRHCNSPGEYSDNSGAAFCRVSIGGTVPTTNRNGIVNCAEDHYSEGGEDTCRPCASGYHSREGSSTCFSCQPGQYFDSELKGCRGCEVGKVSLTGQDSFCSDCMASEGLVAPSTNLTLCQYCGAGKYAAEVSNTCDSCPASKFSVGGTSYCTMCSSGQFSSVAGSTTCLFCERGSVPFANDTHSQTGCEKCPLGHMSNSGDANCKSCKNGNWGDGKSCHQCEAGRYSGSGSSSCKSCEPGKYSSSSDDFCTSCSSGRYSREKSTECTVCSPGKYGGGGKPSSCIQCSRGSVSGAGAIICDGCLAGKYANSNTGNECLPCAAGKHSEEGSAFCDGFCPAGSYGKLGGTECFECRAGTKSEQGASSCELCMSGTFSNAHSGYCFECEAGKYSGVGSATCTACAPGQFSPVASSSCTTCSGGTVPSMIPNQEQSECVECEAGKYAPPGAADCTVCLAGTFSNYQASSCTTCDSGKYAGLEGSDECLSCTAGTYSNGNKTDCPQCEAGSYSTEGSCSCAFCSDGFVPTLDLSGCDKCQAGKFAQSGKSIECEVCPPGFYTLDDATSSCSRCFAGKISGVNSRECTSCEPGKSSNGDRSSCELCSKGSYSKEASSGCTLCDGGKYCLEGSGKMTNCSVGFFSSSGSSSCKKCGESQYNDFEGSSTCKECPLNQQGTEDRTRCKCNPGFKTVVSGDYMNCVCEAGFTFERGQCVLCGAGMYKNWEGNEACKSCDKTALKGSFSTWTSIMSADLTNTSEILPPPISPLNCTCEKGDFQIDEPPLSDPDFEGHRYCLSCPEGANCKERGITVMSLPLQPNYWRSAFTSFQVEPCKVDAACRQENISQAITSQCLTGHVGPLCNVCQFGYAKSLTGVCESCAVTDIPPETICLLVGGFIVLLAINRAIASRKKNAVLPSKRRRNRLALGMSIRTKFKILATFYQMVSQFETVLNIRMPKLFEKFSRFLSSIVNLDVLELGKVGCIVPTSYHSKLVVSTIFPLVATVCIFTFMYLARMCASDKLTKKAIRNNCVEVFLAMTFLVFASVSKTIFDAFNCSSYGDDPIEYLLADMSIDCFDMNHKIAQKYAYVMMLVYPLGIPLLYAVLLFQRRKEIKAEDRATNASLIKTGFLWEMYEPGTWWFEIFECLRRLALSGLLVFVRPGSTSQIVLALILAMASVVLYTHLRPFVEDEDDNLAVACQVSVFLTIFAALIVRVEVDQIDGYDQDAFGIILIGVNLVGVLMVLSNLIHQPLLYFIKLVSSKNRHDGYIKGLTVLHDRNSTFIKYFENLALSSQEASGFSEIPLRGLRWSKWLSKTHAKLEWRNANGYGPIDEGRVTFTITCPFHDVGEYILNRDCKLHPGYLDHFDINTETSLRDLSPRLRLQSLARRGRENRRVIYTGREMPFPLQNRDYLMEQFAPASKLVPGADVIVSRSLFDDNIFPIKKSIARGFHRADVSIKGFFLRPSAHHENICTDVIFVCGMQNNKLLQDVVGKRAIKKTLKSVVDDLLTNISGARPSDAEVPVGLADERWSGGSEGGSDKVSYDQGEGTGVPSNPLQRDEHRAEKACSSVKISAKQPNRSTKPQPARASKSSAEKRRLQFQKSTSLRSSFSNNEDVWIEHKCEVGERKGESYYHQPNTGKTA</sequence>
<evidence type="ECO:0000256" key="2">
    <source>
        <dbReference type="ARBA" id="ARBA00022737"/>
    </source>
</evidence>
<dbReference type="SUPFAM" id="SSF57184">
    <property type="entry name" value="Growth factor receptor domain"/>
    <property type="match status" value="11"/>
</dbReference>
<feature type="compositionally biased region" description="Low complexity" evidence="6">
    <location>
        <begin position="239"/>
        <end position="254"/>
    </location>
</feature>
<dbReference type="PANTHER" id="PTHR46967:SF2">
    <property type="entry name" value="SUSHI, VON WILLEBRAND FACTOR TYPE A, EGF AND PENTRAXIN DOMAIN-CONTAINING PROTEIN 1-LIKE"/>
    <property type="match status" value="1"/>
</dbReference>
<keyword evidence="4" id="KW-0675">Receptor</keyword>
<evidence type="ECO:0000256" key="4">
    <source>
        <dbReference type="ARBA" id="ARBA00023170"/>
    </source>
</evidence>
<dbReference type="SUPFAM" id="SSF56487">
    <property type="entry name" value="SRCR-like"/>
    <property type="match status" value="1"/>
</dbReference>
<gene>
    <name evidence="9" type="ORF">TrST_g7297</name>
</gene>
<evidence type="ECO:0000256" key="5">
    <source>
        <dbReference type="ARBA" id="ARBA00023180"/>
    </source>
</evidence>
<comment type="caution">
    <text evidence="9">The sequence shown here is derived from an EMBL/GenBank/DDBJ whole genome shotgun (WGS) entry which is preliminary data.</text>
</comment>
<dbReference type="PRINTS" id="PR00258">
    <property type="entry name" value="SPERACTRCPTR"/>
</dbReference>
<keyword evidence="7" id="KW-1133">Transmembrane helix</keyword>
<dbReference type="Pfam" id="PF06011">
    <property type="entry name" value="TRP"/>
    <property type="match status" value="1"/>
</dbReference>
<feature type="domain" description="SRCR" evidence="8">
    <location>
        <begin position="819"/>
        <end position="933"/>
    </location>
</feature>
<dbReference type="InterPro" id="IPR009030">
    <property type="entry name" value="Growth_fac_rcpt_cys_sf"/>
</dbReference>
<feature type="compositionally biased region" description="Basic and acidic residues" evidence="6">
    <location>
        <begin position="205"/>
        <end position="215"/>
    </location>
</feature>
<proteinExistence type="predicted"/>
<dbReference type="SMART" id="SM00181">
    <property type="entry name" value="EGF"/>
    <property type="match status" value="9"/>
</dbReference>
<feature type="transmembrane region" description="Helical" evidence="7">
    <location>
        <begin position="2352"/>
        <end position="2372"/>
    </location>
</feature>
<dbReference type="Gene3D" id="3.10.250.10">
    <property type="entry name" value="SRCR-like domain"/>
    <property type="match status" value="1"/>
</dbReference>
<feature type="region of interest" description="Disordered" evidence="6">
    <location>
        <begin position="2878"/>
        <end position="2972"/>
    </location>
</feature>
<dbReference type="Gene3D" id="3.30.530.20">
    <property type="match status" value="1"/>
</dbReference>
<keyword evidence="10" id="KW-1185">Reference proteome</keyword>
<dbReference type="InterPro" id="IPR036772">
    <property type="entry name" value="SRCR-like_dom_sf"/>
</dbReference>
<feature type="transmembrane region" description="Helical" evidence="7">
    <location>
        <begin position="2445"/>
        <end position="2466"/>
    </location>
</feature>
<dbReference type="InterPro" id="IPR023393">
    <property type="entry name" value="START-like_dom_sf"/>
</dbReference>